<name>A0ABR0VUU8_REHGL</name>
<protein>
    <submittedName>
        <fullName evidence="2">Uncharacterized protein</fullName>
    </submittedName>
</protein>
<dbReference type="EMBL" id="JABTTQ020000536">
    <property type="protein sequence ID" value="KAK6139088.1"/>
    <property type="molecule type" value="Genomic_DNA"/>
</dbReference>
<comment type="caution">
    <text evidence="2">The sequence shown here is derived from an EMBL/GenBank/DDBJ whole genome shotgun (WGS) entry which is preliminary data.</text>
</comment>
<proteinExistence type="predicted"/>
<organism evidence="2 3">
    <name type="scientific">Rehmannia glutinosa</name>
    <name type="common">Chinese foxglove</name>
    <dbReference type="NCBI Taxonomy" id="99300"/>
    <lineage>
        <taxon>Eukaryota</taxon>
        <taxon>Viridiplantae</taxon>
        <taxon>Streptophyta</taxon>
        <taxon>Embryophyta</taxon>
        <taxon>Tracheophyta</taxon>
        <taxon>Spermatophyta</taxon>
        <taxon>Magnoliopsida</taxon>
        <taxon>eudicotyledons</taxon>
        <taxon>Gunneridae</taxon>
        <taxon>Pentapetalae</taxon>
        <taxon>asterids</taxon>
        <taxon>lamiids</taxon>
        <taxon>Lamiales</taxon>
        <taxon>Orobanchaceae</taxon>
        <taxon>Rehmannieae</taxon>
        <taxon>Rehmannia</taxon>
    </lineage>
</organism>
<feature type="region of interest" description="Disordered" evidence="1">
    <location>
        <begin position="207"/>
        <end position="236"/>
    </location>
</feature>
<dbReference type="PANTHER" id="PTHR47592:SF27">
    <property type="entry name" value="OS08G0421700 PROTEIN"/>
    <property type="match status" value="1"/>
</dbReference>
<sequence>MASSRRTPIIPPTQAEKPKKFMGFDFKRWQQKMLFYLTTLSLAKYLTEDALVVAENETNAEKRGAVDAWGQGNFLCRNYVLNGLSDALYSVYCVVKSSKELWDSLEKKYKTEDAGTKKFVVGKFLDFVMVDSKTMMEQVQKFQLILHEISAEGMAFSEAFQVAALIEKFPPSWRDFKNYLKHKRKEMRLEDLVVKFRIEEDNRRIGSKSKLVPMESKANLMEHGSSSNSKKRPNDK</sequence>
<accession>A0ABR0VUU8</accession>
<evidence type="ECO:0000313" key="3">
    <source>
        <dbReference type="Proteomes" id="UP001318860"/>
    </source>
</evidence>
<reference evidence="2 3" key="1">
    <citation type="journal article" date="2021" name="Comput. Struct. Biotechnol. J.">
        <title>De novo genome assembly of the potent medicinal plant Rehmannia glutinosa using nanopore technology.</title>
        <authorList>
            <person name="Ma L."/>
            <person name="Dong C."/>
            <person name="Song C."/>
            <person name="Wang X."/>
            <person name="Zheng X."/>
            <person name="Niu Y."/>
            <person name="Chen S."/>
            <person name="Feng W."/>
        </authorList>
    </citation>
    <scope>NUCLEOTIDE SEQUENCE [LARGE SCALE GENOMIC DNA]</scope>
    <source>
        <strain evidence="2">DH-2019</strain>
    </source>
</reference>
<dbReference type="Proteomes" id="UP001318860">
    <property type="component" value="Unassembled WGS sequence"/>
</dbReference>
<gene>
    <name evidence="2" type="ORF">DH2020_027168</name>
</gene>
<dbReference type="PANTHER" id="PTHR47592">
    <property type="entry name" value="PBF68 PROTEIN"/>
    <property type="match status" value="1"/>
</dbReference>
<dbReference type="Pfam" id="PF14223">
    <property type="entry name" value="Retrotran_gag_2"/>
    <property type="match status" value="1"/>
</dbReference>
<evidence type="ECO:0000313" key="2">
    <source>
        <dbReference type="EMBL" id="KAK6139088.1"/>
    </source>
</evidence>
<evidence type="ECO:0000256" key="1">
    <source>
        <dbReference type="SAM" id="MobiDB-lite"/>
    </source>
</evidence>
<keyword evidence="3" id="KW-1185">Reference proteome</keyword>